<dbReference type="Pfam" id="PF02643">
    <property type="entry name" value="DUF192"/>
    <property type="match status" value="1"/>
</dbReference>
<gene>
    <name evidence="2" type="ORF">A2118_03105</name>
</gene>
<comment type="caution">
    <text evidence="2">The sequence shown here is derived from an EMBL/GenBank/DDBJ whole genome shotgun (WGS) entry which is preliminary data.</text>
</comment>
<evidence type="ECO:0000256" key="1">
    <source>
        <dbReference type="SAM" id="Phobius"/>
    </source>
</evidence>
<organism evidence="2 3">
    <name type="scientific">Candidatus Kaiserbacteria bacterium GWA2_50_9</name>
    <dbReference type="NCBI Taxonomy" id="1798474"/>
    <lineage>
        <taxon>Bacteria</taxon>
        <taxon>Candidatus Kaiseribacteriota</taxon>
    </lineage>
</organism>
<dbReference type="EMBL" id="MFKN01000005">
    <property type="protein sequence ID" value="OGG41214.1"/>
    <property type="molecule type" value="Genomic_DNA"/>
</dbReference>
<evidence type="ECO:0000313" key="3">
    <source>
        <dbReference type="Proteomes" id="UP000179014"/>
    </source>
</evidence>
<keyword evidence="1" id="KW-0812">Transmembrane</keyword>
<evidence type="ECO:0008006" key="4">
    <source>
        <dbReference type="Google" id="ProtNLM"/>
    </source>
</evidence>
<dbReference type="AlphaFoldDB" id="A0A1F6BW93"/>
<sequence>MRHMTRTFYIVLLIVVVAGAAFLLINKTAPSQSTESIEQAQSGSTAEFGGVSLRIEYATTTAAREFGLGGRESIALDEGMLFVFLVDDLYGFWMNDMLIPVDIFWLDAQGQVVSIEQDVAPETYPNVFYPTAPARYVLETVAGFAREHNVVIGTPLSLKNFPSVTE</sequence>
<dbReference type="InterPro" id="IPR003795">
    <property type="entry name" value="DUF192"/>
</dbReference>
<dbReference type="PANTHER" id="PTHR37953:SF1">
    <property type="entry name" value="UPF0127 PROTEIN MJ1496"/>
    <property type="match status" value="1"/>
</dbReference>
<proteinExistence type="predicted"/>
<protein>
    <recommendedName>
        <fullName evidence="4">DUF192 domain-containing protein</fullName>
    </recommendedName>
</protein>
<keyword evidence="1" id="KW-1133">Transmembrane helix</keyword>
<name>A0A1F6BW93_9BACT</name>
<accession>A0A1F6BW93</accession>
<evidence type="ECO:0000313" key="2">
    <source>
        <dbReference type="EMBL" id="OGG41214.1"/>
    </source>
</evidence>
<feature type="transmembrane region" description="Helical" evidence="1">
    <location>
        <begin position="7"/>
        <end position="25"/>
    </location>
</feature>
<reference evidence="2 3" key="1">
    <citation type="journal article" date="2016" name="Nat. Commun.">
        <title>Thousands of microbial genomes shed light on interconnected biogeochemical processes in an aquifer system.</title>
        <authorList>
            <person name="Anantharaman K."/>
            <person name="Brown C.T."/>
            <person name="Hug L.A."/>
            <person name="Sharon I."/>
            <person name="Castelle C.J."/>
            <person name="Probst A.J."/>
            <person name="Thomas B.C."/>
            <person name="Singh A."/>
            <person name="Wilkins M.J."/>
            <person name="Karaoz U."/>
            <person name="Brodie E.L."/>
            <person name="Williams K.H."/>
            <person name="Hubbard S.S."/>
            <person name="Banfield J.F."/>
        </authorList>
    </citation>
    <scope>NUCLEOTIDE SEQUENCE [LARGE SCALE GENOMIC DNA]</scope>
</reference>
<dbReference type="PANTHER" id="PTHR37953">
    <property type="entry name" value="UPF0127 PROTEIN MJ1496"/>
    <property type="match status" value="1"/>
</dbReference>
<dbReference type="Proteomes" id="UP000179014">
    <property type="component" value="Unassembled WGS sequence"/>
</dbReference>
<keyword evidence="1" id="KW-0472">Membrane</keyword>
<dbReference type="STRING" id="1798474.A2118_03105"/>
<dbReference type="InterPro" id="IPR038695">
    <property type="entry name" value="Saro_0823-like_sf"/>
</dbReference>
<dbReference type="Gene3D" id="2.60.120.1140">
    <property type="entry name" value="Protein of unknown function DUF192"/>
    <property type="match status" value="1"/>
</dbReference>